<dbReference type="GO" id="GO:0004623">
    <property type="term" value="F:phospholipase A2 activity"/>
    <property type="evidence" value="ECO:0007669"/>
    <property type="project" value="TreeGrafter"/>
</dbReference>
<dbReference type="PANTHER" id="PTHR13943">
    <property type="entry name" value="HRAS-LIKE SUPPRESSOR - RELATED"/>
    <property type="match status" value="1"/>
</dbReference>
<dbReference type="EMBL" id="CAJPIZ010000592">
    <property type="protein sequence ID" value="CAG2101824.1"/>
    <property type="molecule type" value="Genomic_DNA"/>
</dbReference>
<organism evidence="6">
    <name type="scientific">Medioppia subpectinata</name>
    <dbReference type="NCBI Taxonomy" id="1979941"/>
    <lineage>
        <taxon>Eukaryota</taxon>
        <taxon>Metazoa</taxon>
        <taxon>Ecdysozoa</taxon>
        <taxon>Arthropoda</taxon>
        <taxon>Chelicerata</taxon>
        <taxon>Arachnida</taxon>
        <taxon>Acari</taxon>
        <taxon>Acariformes</taxon>
        <taxon>Sarcoptiformes</taxon>
        <taxon>Oribatida</taxon>
        <taxon>Brachypylina</taxon>
        <taxon>Oppioidea</taxon>
        <taxon>Oppiidae</taxon>
        <taxon>Medioppia</taxon>
    </lineage>
</organism>
<name>A0A7R9KGB6_9ACAR</name>
<keyword evidence="2" id="KW-0808">Transferase</keyword>
<accession>A0A7R9KGB6</accession>
<evidence type="ECO:0000256" key="3">
    <source>
        <dbReference type="ARBA" id="ARBA00022801"/>
    </source>
</evidence>
<dbReference type="InterPro" id="IPR051496">
    <property type="entry name" value="H-rev107_PLA/AT"/>
</dbReference>
<evidence type="ECO:0000259" key="5">
    <source>
        <dbReference type="PROSITE" id="PS51934"/>
    </source>
</evidence>
<dbReference type="PROSITE" id="PS51934">
    <property type="entry name" value="LRAT"/>
    <property type="match status" value="1"/>
</dbReference>
<dbReference type="Pfam" id="PF04970">
    <property type="entry name" value="LRAT"/>
    <property type="match status" value="1"/>
</dbReference>
<dbReference type="EMBL" id="OC855167">
    <property type="protein sequence ID" value="CAD7621394.1"/>
    <property type="molecule type" value="Genomic_DNA"/>
</dbReference>
<evidence type="ECO:0000256" key="1">
    <source>
        <dbReference type="ARBA" id="ARBA00007824"/>
    </source>
</evidence>
<dbReference type="AlphaFoldDB" id="A0A7R9KGB6"/>
<dbReference type="InterPro" id="IPR007053">
    <property type="entry name" value="LRAT_dom"/>
</dbReference>
<keyword evidence="7" id="KW-1185">Reference proteome</keyword>
<proteinExistence type="inferred from homology"/>
<reference evidence="6" key="1">
    <citation type="submission" date="2020-11" db="EMBL/GenBank/DDBJ databases">
        <authorList>
            <person name="Tran Van P."/>
        </authorList>
    </citation>
    <scope>NUCLEOTIDE SEQUENCE</scope>
</reference>
<sequence length="218" mass="24080">MSSDNNNNNNNVNQLRLQLSPFRLASEVSPELADIIEIDRTLYTHWAIYVGDGQVVDVVGDLDNELPDAEEAIVRQLPLTDVVADNYCRVNNKEVPAKERYLQARDANQVVKEAVAMVGSTVDYNLLTRNVECYLTEWKYGQPWSDQANVALSAIQALRREHKDSTSDGHSFMVNTLNEVLNSPGANASPSSPGLIRANSISQSFTSAACQTETTHVI</sequence>
<dbReference type="OrthoDB" id="10051797at2759"/>
<evidence type="ECO:0000313" key="6">
    <source>
        <dbReference type="EMBL" id="CAD7621394.1"/>
    </source>
</evidence>
<evidence type="ECO:0000313" key="7">
    <source>
        <dbReference type="Proteomes" id="UP000759131"/>
    </source>
</evidence>
<protein>
    <recommendedName>
        <fullName evidence="5">LRAT domain-containing protein</fullName>
    </recommendedName>
</protein>
<feature type="domain" description="LRAT" evidence="5">
    <location>
        <begin position="35"/>
        <end position="147"/>
    </location>
</feature>
<dbReference type="GO" id="GO:0005737">
    <property type="term" value="C:cytoplasm"/>
    <property type="evidence" value="ECO:0007669"/>
    <property type="project" value="TreeGrafter"/>
</dbReference>
<dbReference type="PANTHER" id="PTHR13943:SF77">
    <property type="entry name" value="LRAT DOMAIN-CONTAINING PROTEIN"/>
    <property type="match status" value="1"/>
</dbReference>
<dbReference type="Gene3D" id="3.90.1720.10">
    <property type="entry name" value="endopeptidase domain like (from Nostoc punctiforme)"/>
    <property type="match status" value="1"/>
</dbReference>
<dbReference type="Proteomes" id="UP000759131">
    <property type="component" value="Unassembled WGS sequence"/>
</dbReference>
<dbReference type="GO" id="GO:0016410">
    <property type="term" value="F:N-acyltransferase activity"/>
    <property type="evidence" value="ECO:0007669"/>
    <property type="project" value="TreeGrafter"/>
</dbReference>
<gene>
    <name evidence="6" type="ORF">OSB1V03_LOCUS1865</name>
</gene>
<keyword evidence="4" id="KW-0443">Lipid metabolism</keyword>
<evidence type="ECO:0000256" key="4">
    <source>
        <dbReference type="ARBA" id="ARBA00023098"/>
    </source>
</evidence>
<dbReference type="GO" id="GO:0070292">
    <property type="term" value="P:N-acylphosphatidylethanolamine metabolic process"/>
    <property type="evidence" value="ECO:0007669"/>
    <property type="project" value="TreeGrafter"/>
</dbReference>
<evidence type="ECO:0000256" key="2">
    <source>
        <dbReference type="ARBA" id="ARBA00022679"/>
    </source>
</evidence>
<keyword evidence="3" id="KW-0378">Hydrolase</keyword>
<comment type="similarity">
    <text evidence="1">Belongs to the H-rev107 family.</text>
</comment>
<dbReference type="GO" id="GO:0008970">
    <property type="term" value="F:phospholipase A1 activity"/>
    <property type="evidence" value="ECO:0007669"/>
    <property type="project" value="TreeGrafter"/>
</dbReference>